<comment type="caution">
    <text evidence="2">The sequence shown here is derived from an EMBL/GenBank/DDBJ whole genome shotgun (WGS) entry which is preliminary data.</text>
</comment>
<accession>A0A5E4B075</accession>
<feature type="compositionally biased region" description="Basic and acidic residues" evidence="1">
    <location>
        <begin position="98"/>
        <end position="111"/>
    </location>
</feature>
<keyword evidence="3" id="KW-1185">Reference proteome</keyword>
<sequence>MRGLPSLRTTRRPLTRGLRCGAEPLTLFLRGTLRQRDHEPVPSNLLLSPSPRWRREVTTRGGTPYGLLAYGDLRKGRRWGVSAAVHDGAVLPGAGLDSRPKRGTDKSRIPEKVLAPWELTKRGGVQGIQNKKGSRHCRDRSEKKI</sequence>
<evidence type="ECO:0000313" key="2">
    <source>
        <dbReference type="EMBL" id="VTJ62825.1"/>
    </source>
</evidence>
<feature type="region of interest" description="Disordered" evidence="1">
    <location>
        <begin position="91"/>
        <end position="145"/>
    </location>
</feature>
<dbReference type="AlphaFoldDB" id="A0A5E4B075"/>
<dbReference type="Proteomes" id="UP000335636">
    <property type="component" value="Unassembled WGS sequence"/>
</dbReference>
<reference evidence="2" key="1">
    <citation type="submission" date="2019-04" db="EMBL/GenBank/DDBJ databases">
        <authorList>
            <person name="Alioto T."/>
            <person name="Alioto T."/>
        </authorList>
    </citation>
    <scope>NUCLEOTIDE SEQUENCE [LARGE SCALE GENOMIC DNA]</scope>
</reference>
<dbReference type="EMBL" id="CABDUW010000211">
    <property type="protein sequence ID" value="VTJ62825.1"/>
    <property type="molecule type" value="Genomic_DNA"/>
</dbReference>
<protein>
    <submittedName>
        <fullName evidence="2">Uncharacterized protein</fullName>
    </submittedName>
</protein>
<proteinExistence type="predicted"/>
<evidence type="ECO:0000313" key="3">
    <source>
        <dbReference type="Proteomes" id="UP000335636"/>
    </source>
</evidence>
<name>A0A5E4B075_MARMO</name>
<gene>
    <name evidence="2" type="ORF">MONAX_5E029526</name>
</gene>
<evidence type="ECO:0000256" key="1">
    <source>
        <dbReference type="SAM" id="MobiDB-lite"/>
    </source>
</evidence>
<organism evidence="2 3">
    <name type="scientific">Marmota monax</name>
    <name type="common">Woodchuck</name>
    <dbReference type="NCBI Taxonomy" id="9995"/>
    <lineage>
        <taxon>Eukaryota</taxon>
        <taxon>Metazoa</taxon>
        <taxon>Chordata</taxon>
        <taxon>Craniata</taxon>
        <taxon>Vertebrata</taxon>
        <taxon>Euteleostomi</taxon>
        <taxon>Mammalia</taxon>
        <taxon>Eutheria</taxon>
        <taxon>Euarchontoglires</taxon>
        <taxon>Glires</taxon>
        <taxon>Rodentia</taxon>
        <taxon>Sciuromorpha</taxon>
        <taxon>Sciuridae</taxon>
        <taxon>Xerinae</taxon>
        <taxon>Marmotini</taxon>
        <taxon>Marmota</taxon>
    </lineage>
</organism>